<evidence type="ECO:0000256" key="16">
    <source>
        <dbReference type="ARBA" id="ARBA00049209"/>
    </source>
</evidence>
<keyword evidence="6 17" id="KW-0547">Nucleotide-binding</keyword>
<comment type="similarity">
    <text evidence="18">Belongs to the NnrE/AIBP family.</text>
</comment>
<feature type="binding site" evidence="17">
    <location>
        <position position="440"/>
    </location>
    <ligand>
        <name>(6S)-NADPHX</name>
        <dbReference type="ChEBI" id="CHEBI:64076"/>
    </ligand>
</feature>
<evidence type="ECO:0000256" key="13">
    <source>
        <dbReference type="ARBA" id="ARBA00023268"/>
    </source>
</evidence>
<dbReference type="PANTHER" id="PTHR12592:SF0">
    <property type="entry name" value="ATP-DEPENDENT (S)-NAD(P)H-HYDRATE DEHYDRATASE"/>
    <property type="match status" value="1"/>
</dbReference>
<dbReference type="InterPro" id="IPR000631">
    <property type="entry name" value="CARKD"/>
</dbReference>
<sequence>MKFFNAEQIYAADKFTIKKQQISSNELMERAAVQIFNWLHLRMQGAQVKIHLFCGIGNNGGDGMALARHLKEHGYNITVNVVNYSEKRSKDFLINLDRLKDRKIWPNFLERDCEFEEIGRDDIIVDAIFGIGLNRTPDSWVTKLIQHLNDSGAFILSVDLPSGVFMDKAIENTQAVIKANHVLSFQAPKLIFFLPETGIYSNQWEVLDIGLDPEHLAGLETEFELIGKNELLPVYIPREKFSHKGNYGHALIIGGSYGKIGAVSLASKAAMAIGSGLVTAYVPKCGYVPIQTALPEVMVITDKDENHIQDITFDIAPTVIGLGVGMGVAQETSEAFSSFLDSVKSPLVIDADGLNLLSKKKDLLKKLTPKTILTPHPKELKRLIGEWKDDFDKLKKAKAFSKKYDVILVLKGAHTITVYENHGYVNNTGNPGMATAGSGDVLTGVITGLLAQGYEPLDAAVFGVYLHGRAGDIALEQTGYQALTASKIIEAIGLAFIDLFKMPEEPVPQEESNEAQS</sequence>
<keyword evidence="7 17" id="KW-0067">ATP-binding</keyword>
<dbReference type="PIRSF" id="PIRSF017184">
    <property type="entry name" value="Nnr"/>
    <property type="match status" value="1"/>
</dbReference>
<dbReference type="GO" id="GO:0052855">
    <property type="term" value="F:ADP-dependent NAD(P)H-hydrate dehydratase activity"/>
    <property type="evidence" value="ECO:0007669"/>
    <property type="project" value="UniProtKB-UniRule"/>
</dbReference>
<feature type="binding site" evidence="17">
    <location>
        <position position="376"/>
    </location>
    <ligand>
        <name>(6S)-NADPHX</name>
        <dbReference type="ChEBI" id="CHEBI:64076"/>
    </ligand>
</feature>
<evidence type="ECO:0000256" key="11">
    <source>
        <dbReference type="ARBA" id="ARBA00023235"/>
    </source>
</evidence>
<comment type="similarity">
    <text evidence="3 19">In the N-terminal section; belongs to the NnrE/AIBP family.</text>
</comment>
<keyword evidence="9 18" id="KW-0630">Potassium</keyword>
<dbReference type="HAMAP" id="MF_01965">
    <property type="entry name" value="NADHX_dehydratase"/>
    <property type="match status" value="1"/>
</dbReference>
<dbReference type="AlphaFoldDB" id="A0A6I2MSN0"/>
<feature type="binding site" evidence="18">
    <location>
        <position position="162"/>
    </location>
    <ligand>
        <name>K(+)</name>
        <dbReference type="ChEBI" id="CHEBI:29103"/>
    </ligand>
</feature>
<dbReference type="HAMAP" id="MF_01966">
    <property type="entry name" value="NADHX_epimerase"/>
    <property type="match status" value="1"/>
</dbReference>
<evidence type="ECO:0000256" key="6">
    <source>
        <dbReference type="ARBA" id="ARBA00022741"/>
    </source>
</evidence>
<comment type="catalytic activity">
    <reaction evidence="1 18 19">
        <text>(6R)-NADHX = (6S)-NADHX</text>
        <dbReference type="Rhea" id="RHEA:32215"/>
        <dbReference type="ChEBI" id="CHEBI:64074"/>
        <dbReference type="ChEBI" id="CHEBI:64075"/>
        <dbReference type="EC" id="5.1.99.6"/>
    </reaction>
</comment>
<dbReference type="PROSITE" id="PS01050">
    <property type="entry name" value="YJEF_C_2"/>
    <property type="match status" value="1"/>
</dbReference>
<feature type="binding site" evidence="17">
    <location>
        <begin position="411"/>
        <end position="415"/>
    </location>
    <ligand>
        <name>AMP</name>
        <dbReference type="ChEBI" id="CHEBI:456215"/>
    </ligand>
</feature>
<dbReference type="GO" id="GO:0046872">
    <property type="term" value="F:metal ion binding"/>
    <property type="evidence" value="ECO:0007669"/>
    <property type="project" value="UniProtKB-UniRule"/>
</dbReference>
<feature type="binding site" evidence="18">
    <location>
        <position position="126"/>
    </location>
    <ligand>
        <name>K(+)</name>
        <dbReference type="ChEBI" id="CHEBI:29103"/>
    </ligand>
</feature>
<dbReference type="CDD" id="cd01171">
    <property type="entry name" value="YXKO-related"/>
    <property type="match status" value="1"/>
</dbReference>
<name>A0A6I2MSN0_9FLAO</name>
<evidence type="ECO:0000313" key="22">
    <source>
        <dbReference type="EMBL" id="MRX65440.1"/>
    </source>
</evidence>
<dbReference type="Gene3D" id="3.40.1190.20">
    <property type="match status" value="1"/>
</dbReference>
<dbReference type="SUPFAM" id="SSF64153">
    <property type="entry name" value="YjeF N-terminal domain-like"/>
    <property type="match status" value="1"/>
</dbReference>
<dbReference type="InterPro" id="IPR030677">
    <property type="entry name" value="Nnr"/>
</dbReference>
<feature type="binding site" evidence="17">
    <location>
        <position position="439"/>
    </location>
    <ligand>
        <name>AMP</name>
        <dbReference type="ChEBI" id="CHEBI:456215"/>
    </ligand>
</feature>
<feature type="binding site" evidence="18">
    <location>
        <begin position="58"/>
        <end position="62"/>
    </location>
    <ligand>
        <name>(6S)-NADPHX</name>
        <dbReference type="ChEBI" id="CHEBI:64076"/>
    </ligand>
</feature>
<comment type="similarity">
    <text evidence="17">Belongs to the NnrD/CARKD family.</text>
</comment>
<keyword evidence="5 18" id="KW-0479">Metal-binding</keyword>
<evidence type="ECO:0000256" key="19">
    <source>
        <dbReference type="PIRNR" id="PIRNR017184"/>
    </source>
</evidence>
<accession>A0A6I2MSN0</accession>
<dbReference type="GO" id="GO:0052856">
    <property type="term" value="F:NAD(P)HX epimerase activity"/>
    <property type="evidence" value="ECO:0007669"/>
    <property type="project" value="UniProtKB-UniRule"/>
</dbReference>
<keyword evidence="12 17" id="KW-0456">Lyase</keyword>
<comment type="cofactor">
    <cofactor evidence="18 19">
        <name>K(+)</name>
        <dbReference type="ChEBI" id="CHEBI:29103"/>
    </cofactor>
    <text evidence="18 19">Binds 1 potassium ion per subunit.</text>
</comment>
<dbReference type="NCBIfam" id="TIGR00196">
    <property type="entry name" value="yjeF_cterm"/>
    <property type="match status" value="1"/>
</dbReference>
<evidence type="ECO:0000256" key="3">
    <source>
        <dbReference type="ARBA" id="ARBA00006001"/>
    </source>
</evidence>
<dbReference type="InterPro" id="IPR029056">
    <property type="entry name" value="Ribokinase-like"/>
</dbReference>
<organism evidence="22 23">
    <name type="scientific">Maribacter luteus</name>
    <dbReference type="NCBI Taxonomy" id="2594478"/>
    <lineage>
        <taxon>Bacteria</taxon>
        <taxon>Pseudomonadati</taxon>
        <taxon>Bacteroidota</taxon>
        <taxon>Flavobacteriia</taxon>
        <taxon>Flavobacteriales</taxon>
        <taxon>Flavobacteriaceae</taxon>
        <taxon>Maribacter</taxon>
    </lineage>
</organism>
<dbReference type="InterPro" id="IPR004443">
    <property type="entry name" value="YjeF_N_dom"/>
</dbReference>
<keyword evidence="10 17" id="KW-0520">NAD</keyword>
<protein>
    <recommendedName>
        <fullName evidence="19">Bifunctional NAD(P)H-hydrate repair enzyme</fullName>
    </recommendedName>
    <alternativeName>
        <fullName evidence="19">Nicotinamide nucleotide repair protein</fullName>
    </alternativeName>
    <domain>
        <recommendedName>
            <fullName evidence="19">ADP-dependent (S)-NAD(P)H-hydrate dehydratase</fullName>
            <ecNumber evidence="19">4.2.1.136</ecNumber>
        </recommendedName>
        <alternativeName>
            <fullName evidence="19">ADP-dependent NAD(P)HX dehydratase</fullName>
        </alternativeName>
    </domain>
    <domain>
        <recommendedName>
            <fullName evidence="19">NAD(P)H-hydrate epimerase</fullName>
            <ecNumber evidence="19">5.1.99.6</ecNumber>
        </recommendedName>
    </domain>
</protein>
<dbReference type="RefSeq" id="WP_154368258.1">
    <property type="nucleotide sequence ID" value="NZ_WKJH01000024.1"/>
</dbReference>
<dbReference type="InterPro" id="IPR017953">
    <property type="entry name" value="Carbohydrate_kinase_pred_CS"/>
</dbReference>
<dbReference type="PROSITE" id="PS51383">
    <property type="entry name" value="YJEF_C_3"/>
    <property type="match status" value="1"/>
</dbReference>
<comment type="catalytic activity">
    <reaction evidence="15 17 19">
        <text>(6S)-NADHX + ADP = AMP + phosphate + NADH + H(+)</text>
        <dbReference type="Rhea" id="RHEA:32223"/>
        <dbReference type="ChEBI" id="CHEBI:15378"/>
        <dbReference type="ChEBI" id="CHEBI:43474"/>
        <dbReference type="ChEBI" id="CHEBI:57945"/>
        <dbReference type="ChEBI" id="CHEBI:64074"/>
        <dbReference type="ChEBI" id="CHEBI:456215"/>
        <dbReference type="ChEBI" id="CHEBI:456216"/>
        <dbReference type="EC" id="4.2.1.136"/>
    </reaction>
</comment>
<comment type="subunit">
    <text evidence="17">Homotetramer.</text>
</comment>
<evidence type="ECO:0000256" key="1">
    <source>
        <dbReference type="ARBA" id="ARBA00000013"/>
    </source>
</evidence>
<dbReference type="Gene3D" id="3.40.50.10260">
    <property type="entry name" value="YjeF N-terminal domain"/>
    <property type="match status" value="1"/>
</dbReference>
<evidence type="ECO:0000256" key="7">
    <source>
        <dbReference type="ARBA" id="ARBA00022840"/>
    </source>
</evidence>
<comment type="function">
    <text evidence="17">Catalyzes the dehydration of the S-form of NAD(P)HX at the expense of ADP, which is converted to AMP. Together with NAD(P)HX epimerase, which catalyzes the epimerization of the S- and R-forms, the enzyme allows the repair of both epimers of NAD(P)HX, a damaged form of NAD(P)H that is a result of enzymatic or heat-dependent hydration.</text>
</comment>
<reference evidence="22 23" key="1">
    <citation type="submission" date="2019-11" db="EMBL/GenBank/DDBJ databases">
        <title>Maribacter lutea sp. nov., a marine bacterium isolated from intertidal sand.</title>
        <authorList>
            <person name="Liu A."/>
        </authorList>
    </citation>
    <scope>NUCLEOTIDE SEQUENCE [LARGE SCALE GENOMIC DNA]</scope>
    <source>
        <strain evidence="22 23">RZ05</strain>
    </source>
</reference>
<dbReference type="EC" id="4.2.1.136" evidence="19"/>
<feature type="binding site" evidence="18">
    <location>
        <position position="59"/>
    </location>
    <ligand>
        <name>K(+)</name>
        <dbReference type="ChEBI" id="CHEBI:29103"/>
    </ligand>
</feature>
<comment type="function">
    <text evidence="18">Catalyzes the epimerization of the S- and R-forms of NAD(P)HX, a damaged form of NAD(P)H that is a result of enzymatic or heat-dependent hydration. This is a prerequisite for the S-specific NAD(P)H-hydrate dehydratase to allow the repair of both epimers of NAD(P)HX.</text>
</comment>
<evidence type="ECO:0000313" key="23">
    <source>
        <dbReference type="Proteomes" id="UP000443153"/>
    </source>
</evidence>
<gene>
    <name evidence="18" type="primary">nnrE</name>
    <name evidence="17" type="synonym">nnrD</name>
    <name evidence="22" type="ORF">GJ691_14890</name>
</gene>
<evidence type="ECO:0000256" key="14">
    <source>
        <dbReference type="ARBA" id="ARBA00025153"/>
    </source>
</evidence>
<evidence type="ECO:0000259" key="20">
    <source>
        <dbReference type="PROSITE" id="PS51383"/>
    </source>
</evidence>
<dbReference type="PROSITE" id="PS51385">
    <property type="entry name" value="YJEF_N"/>
    <property type="match status" value="1"/>
</dbReference>
<dbReference type="PANTHER" id="PTHR12592">
    <property type="entry name" value="ATP-DEPENDENT (S)-NAD(P)H-HYDRATE DEHYDRATASE FAMILY MEMBER"/>
    <property type="match status" value="1"/>
</dbReference>
<dbReference type="GO" id="GO:0005524">
    <property type="term" value="F:ATP binding"/>
    <property type="evidence" value="ECO:0007669"/>
    <property type="project" value="UniProtKB-UniRule"/>
</dbReference>
<evidence type="ECO:0000256" key="2">
    <source>
        <dbReference type="ARBA" id="ARBA00000909"/>
    </source>
</evidence>
<evidence type="ECO:0000256" key="18">
    <source>
        <dbReference type="HAMAP-Rule" id="MF_01966"/>
    </source>
</evidence>
<evidence type="ECO:0000256" key="4">
    <source>
        <dbReference type="ARBA" id="ARBA00009524"/>
    </source>
</evidence>
<comment type="function">
    <text evidence="14 19">Bifunctional enzyme that catalyzes the epimerization of the S- and R-forms of NAD(P)HX and the dehydration of the S-form of NAD(P)HX at the expense of ADP, which is converted to AMP. This allows the repair of both epimers of NAD(P)HX, a damaged form of NAD(P)H that is a result of enzymatic or heat-dependent hydration.</text>
</comment>
<evidence type="ECO:0000256" key="9">
    <source>
        <dbReference type="ARBA" id="ARBA00022958"/>
    </source>
</evidence>
<keyword evidence="23" id="KW-1185">Reference proteome</keyword>
<evidence type="ECO:0000256" key="12">
    <source>
        <dbReference type="ARBA" id="ARBA00023239"/>
    </source>
</evidence>
<comment type="catalytic activity">
    <reaction evidence="2 18 19">
        <text>(6R)-NADPHX = (6S)-NADPHX</text>
        <dbReference type="Rhea" id="RHEA:32227"/>
        <dbReference type="ChEBI" id="CHEBI:64076"/>
        <dbReference type="ChEBI" id="CHEBI:64077"/>
        <dbReference type="EC" id="5.1.99.6"/>
    </reaction>
</comment>
<evidence type="ECO:0000256" key="17">
    <source>
        <dbReference type="HAMAP-Rule" id="MF_01965"/>
    </source>
</evidence>
<comment type="caution">
    <text evidence="18">Lacks conserved residue(s) required for the propagation of feature annotation.</text>
</comment>
<comment type="similarity">
    <text evidence="4 19">In the C-terminal section; belongs to the NnrD/CARKD family.</text>
</comment>
<keyword evidence="8 17" id="KW-0521">NADP</keyword>
<comment type="caution">
    <text evidence="22">The sequence shown here is derived from an EMBL/GenBank/DDBJ whole genome shotgun (WGS) entry which is preliminary data.</text>
</comment>
<evidence type="ECO:0000259" key="21">
    <source>
        <dbReference type="PROSITE" id="PS51385"/>
    </source>
</evidence>
<evidence type="ECO:0000256" key="10">
    <source>
        <dbReference type="ARBA" id="ARBA00023027"/>
    </source>
</evidence>
<evidence type="ECO:0000256" key="15">
    <source>
        <dbReference type="ARBA" id="ARBA00048238"/>
    </source>
</evidence>
<feature type="domain" description="YjeF C-terminal" evidence="20">
    <location>
        <begin position="227"/>
        <end position="499"/>
    </location>
</feature>
<dbReference type="GO" id="GO:0046496">
    <property type="term" value="P:nicotinamide nucleotide metabolic process"/>
    <property type="evidence" value="ECO:0007669"/>
    <property type="project" value="UniProtKB-UniRule"/>
</dbReference>
<evidence type="ECO:0000256" key="8">
    <source>
        <dbReference type="ARBA" id="ARBA00022857"/>
    </source>
</evidence>
<feature type="binding site" evidence="17">
    <location>
        <position position="323"/>
    </location>
    <ligand>
        <name>(6S)-NADPHX</name>
        <dbReference type="ChEBI" id="CHEBI:64076"/>
    </ligand>
</feature>
<feature type="binding site" evidence="17">
    <location>
        <position position="262"/>
    </location>
    <ligand>
        <name>(6S)-NADPHX</name>
        <dbReference type="ChEBI" id="CHEBI:64076"/>
    </ligand>
</feature>
<feature type="binding site" evidence="18">
    <location>
        <position position="159"/>
    </location>
    <ligand>
        <name>(6S)-NADPHX</name>
        <dbReference type="ChEBI" id="CHEBI:64076"/>
    </ligand>
</feature>
<proteinExistence type="inferred from homology"/>
<dbReference type="SUPFAM" id="SSF53613">
    <property type="entry name" value="Ribokinase-like"/>
    <property type="match status" value="1"/>
</dbReference>
<evidence type="ECO:0000256" key="5">
    <source>
        <dbReference type="ARBA" id="ARBA00022723"/>
    </source>
</evidence>
<keyword evidence="11 18" id="KW-0413">Isomerase</keyword>
<comment type="catalytic activity">
    <reaction evidence="16 17 19">
        <text>(6S)-NADPHX + ADP = AMP + phosphate + NADPH + H(+)</text>
        <dbReference type="Rhea" id="RHEA:32235"/>
        <dbReference type="ChEBI" id="CHEBI:15378"/>
        <dbReference type="ChEBI" id="CHEBI:43474"/>
        <dbReference type="ChEBI" id="CHEBI:57783"/>
        <dbReference type="ChEBI" id="CHEBI:64076"/>
        <dbReference type="ChEBI" id="CHEBI:456215"/>
        <dbReference type="ChEBI" id="CHEBI:456216"/>
        <dbReference type="EC" id="4.2.1.136"/>
    </reaction>
</comment>
<dbReference type="OrthoDB" id="9806925at2"/>
<dbReference type="InterPro" id="IPR036652">
    <property type="entry name" value="YjeF_N_dom_sf"/>
</dbReference>
<dbReference type="GO" id="GO:0110051">
    <property type="term" value="P:metabolite repair"/>
    <property type="evidence" value="ECO:0007669"/>
    <property type="project" value="TreeGrafter"/>
</dbReference>
<dbReference type="EC" id="5.1.99.6" evidence="19"/>
<dbReference type="Pfam" id="PF03853">
    <property type="entry name" value="YjeF_N"/>
    <property type="match status" value="1"/>
</dbReference>
<keyword evidence="13" id="KW-0511">Multifunctional enzyme</keyword>
<comment type="cofactor">
    <cofactor evidence="17">
        <name>Mg(2+)</name>
        <dbReference type="ChEBI" id="CHEBI:18420"/>
    </cofactor>
</comment>
<feature type="domain" description="YjeF N-terminal" evidence="21">
    <location>
        <begin position="9"/>
        <end position="217"/>
    </location>
</feature>
<dbReference type="NCBIfam" id="TIGR00197">
    <property type="entry name" value="yjeF_nterm"/>
    <property type="match status" value="1"/>
</dbReference>
<dbReference type="Pfam" id="PF01256">
    <property type="entry name" value="Carb_kinase"/>
    <property type="match status" value="1"/>
</dbReference>
<feature type="binding site" evidence="18">
    <location>
        <begin position="130"/>
        <end position="136"/>
    </location>
    <ligand>
        <name>(6S)-NADPHX</name>
        <dbReference type="ChEBI" id="CHEBI:64076"/>
    </ligand>
</feature>
<dbReference type="Proteomes" id="UP000443153">
    <property type="component" value="Unassembled WGS sequence"/>
</dbReference>
<dbReference type="EMBL" id="WKJH01000024">
    <property type="protein sequence ID" value="MRX65440.1"/>
    <property type="molecule type" value="Genomic_DNA"/>
</dbReference>